<dbReference type="Proteomes" id="UP000629619">
    <property type="component" value="Unassembled WGS sequence"/>
</dbReference>
<sequence length="55" mass="5513">MRLTDSVGHGGGRGVRDVAFEGGPDSFDWDQEQPVDAFAEAVAAFAGSSAAGSVG</sequence>
<dbReference type="AlphaFoldDB" id="A0A919TLR9"/>
<dbReference type="EMBL" id="BOMW01000043">
    <property type="protein sequence ID" value="GIF06907.1"/>
    <property type="molecule type" value="Genomic_DNA"/>
</dbReference>
<name>A0A919TLR9_9ACTN</name>
<evidence type="ECO:0000313" key="3">
    <source>
        <dbReference type="Proteomes" id="UP000629619"/>
    </source>
</evidence>
<proteinExistence type="predicted"/>
<comment type="caution">
    <text evidence="2">The sequence shown here is derived from an EMBL/GenBank/DDBJ whole genome shotgun (WGS) entry which is preliminary data.</text>
</comment>
<evidence type="ECO:0000256" key="1">
    <source>
        <dbReference type="SAM" id="MobiDB-lite"/>
    </source>
</evidence>
<gene>
    <name evidence="2" type="ORF">Asi03nite_44450</name>
</gene>
<protein>
    <submittedName>
        <fullName evidence="2">Uncharacterized protein</fullName>
    </submittedName>
</protein>
<feature type="region of interest" description="Disordered" evidence="1">
    <location>
        <begin position="1"/>
        <end position="30"/>
    </location>
</feature>
<reference evidence="2" key="1">
    <citation type="submission" date="2021-01" db="EMBL/GenBank/DDBJ databases">
        <title>Whole genome shotgun sequence of Actinoplanes siamensis NBRC 109076.</title>
        <authorList>
            <person name="Komaki H."/>
            <person name="Tamura T."/>
        </authorList>
    </citation>
    <scope>NUCLEOTIDE SEQUENCE</scope>
    <source>
        <strain evidence="2">NBRC 109076</strain>
    </source>
</reference>
<keyword evidence="3" id="KW-1185">Reference proteome</keyword>
<evidence type="ECO:0000313" key="2">
    <source>
        <dbReference type="EMBL" id="GIF06907.1"/>
    </source>
</evidence>
<organism evidence="2 3">
    <name type="scientific">Actinoplanes siamensis</name>
    <dbReference type="NCBI Taxonomy" id="1223317"/>
    <lineage>
        <taxon>Bacteria</taxon>
        <taxon>Bacillati</taxon>
        <taxon>Actinomycetota</taxon>
        <taxon>Actinomycetes</taxon>
        <taxon>Micromonosporales</taxon>
        <taxon>Micromonosporaceae</taxon>
        <taxon>Actinoplanes</taxon>
    </lineage>
</organism>
<accession>A0A919TLR9</accession>